<evidence type="ECO:0000313" key="1">
    <source>
        <dbReference type="EMBL" id="JAE14708.1"/>
    </source>
</evidence>
<reference evidence="1" key="2">
    <citation type="journal article" date="2015" name="Data Brief">
        <title>Shoot transcriptome of the giant reed, Arundo donax.</title>
        <authorList>
            <person name="Barrero R.A."/>
            <person name="Guerrero F.D."/>
            <person name="Moolhuijzen P."/>
            <person name="Goolsby J.A."/>
            <person name="Tidwell J."/>
            <person name="Bellgard S.E."/>
            <person name="Bellgard M.I."/>
        </authorList>
    </citation>
    <scope>NUCLEOTIDE SEQUENCE</scope>
    <source>
        <tissue evidence="1">Shoot tissue taken approximately 20 cm above the soil surface</tissue>
    </source>
</reference>
<reference evidence="1" key="1">
    <citation type="submission" date="2014-09" db="EMBL/GenBank/DDBJ databases">
        <authorList>
            <person name="Magalhaes I.L.F."/>
            <person name="Oliveira U."/>
            <person name="Santos F.R."/>
            <person name="Vidigal T.H.D.A."/>
            <person name="Brescovit A.D."/>
            <person name="Santos A.J."/>
        </authorList>
    </citation>
    <scope>NUCLEOTIDE SEQUENCE</scope>
    <source>
        <tissue evidence="1">Shoot tissue taken approximately 20 cm above the soil surface</tissue>
    </source>
</reference>
<sequence length="11" mass="1221">MKRLITGTGMI</sequence>
<proteinExistence type="predicted"/>
<organism evidence="1">
    <name type="scientific">Arundo donax</name>
    <name type="common">Giant reed</name>
    <name type="synonym">Donax arundinaceus</name>
    <dbReference type="NCBI Taxonomy" id="35708"/>
    <lineage>
        <taxon>Eukaryota</taxon>
        <taxon>Viridiplantae</taxon>
        <taxon>Streptophyta</taxon>
        <taxon>Embryophyta</taxon>
        <taxon>Tracheophyta</taxon>
        <taxon>Spermatophyta</taxon>
        <taxon>Magnoliopsida</taxon>
        <taxon>Liliopsida</taxon>
        <taxon>Poales</taxon>
        <taxon>Poaceae</taxon>
        <taxon>PACMAD clade</taxon>
        <taxon>Arundinoideae</taxon>
        <taxon>Arundineae</taxon>
        <taxon>Arundo</taxon>
    </lineage>
</organism>
<protein>
    <submittedName>
        <fullName evidence="1">Uncharacterized protein</fullName>
    </submittedName>
</protein>
<name>A0A0A9G238_ARUDO</name>
<accession>A0A0A9G238</accession>
<dbReference type="EMBL" id="GBRH01183188">
    <property type="protein sequence ID" value="JAE14708.1"/>
    <property type="molecule type" value="Transcribed_RNA"/>
</dbReference>